<feature type="transmembrane region" description="Helical" evidence="1">
    <location>
        <begin position="165"/>
        <end position="186"/>
    </location>
</feature>
<organism evidence="3 4">
    <name type="scientific">Bifidobacterium favimelis</name>
    <dbReference type="NCBI Taxonomy" id="3122979"/>
    <lineage>
        <taxon>Bacteria</taxon>
        <taxon>Bacillati</taxon>
        <taxon>Actinomycetota</taxon>
        <taxon>Actinomycetes</taxon>
        <taxon>Bifidobacteriales</taxon>
        <taxon>Bifidobacteriaceae</taxon>
        <taxon>Bifidobacterium</taxon>
    </lineage>
</organism>
<comment type="caution">
    <text evidence="3">The sequence shown here is derived from an EMBL/GenBank/DDBJ whole genome shotgun (WGS) entry which is preliminary data.</text>
</comment>
<dbReference type="InterPro" id="IPR053150">
    <property type="entry name" value="Teicoplanin_resist-assoc"/>
</dbReference>
<dbReference type="EMBL" id="JBANBB010000001">
    <property type="protein sequence ID" value="MEK0305871.1"/>
    <property type="molecule type" value="Genomic_DNA"/>
</dbReference>
<sequence length="373" mass="41524">MLSSYLGNFSGAFGISVIAWPFASFILSLPILALIYNRYHRLRLASALTAYLVVLYLMALVVFTLWPMPDDRVAFCATHHLTPQLDPLRFLQDLSADGRSALFQIIMNVVFFVPLGFIMGRVCRWKFYVAIPVGFLCSLFIETAQGTGVFGLVGCAYRLFDVDDLIWNTSGAIIGFLLAAILNRLMPTRQADAAEVITKPSFLHRGVTMAVDLIFSYALSTSLGMGIVYLIHRGAVYTTDGRYHLSSLTVSSGQLEGMVTVLNVAVLLVFEFLIPVCRHGQTLGASFTHMNIETKVRHGMARAAFYTLRTLLVVGVFGPWSGRFRQYMTILGLLLLVFYIFARQMPYDLIPGEGKDNYDRPVKRVPARNEASA</sequence>
<evidence type="ECO:0000313" key="4">
    <source>
        <dbReference type="Proteomes" id="UP001373159"/>
    </source>
</evidence>
<feature type="domain" description="VanZ-like" evidence="2">
    <location>
        <begin position="54"/>
        <end position="182"/>
    </location>
</feature>
<protein>
    <submittedName>
        <fullName evidence="3">VanZ family protein</fullName>
    </submittedName>
</protein>
<feature type="transmembrane region" description="Helical" evidence="1">
    <location>
        <begin position="12"/>
        <end position="36"/>
    </location>
</feature>
<feature type="transmembrane region" description="Helical" evidence="1">
    <location>
        <begin position="127"/>
        <end position="153"/>
    </location>
</feature>
<evidence type="ECO:0000259" key="2">
    <source>
        <dbReference type="Pfam" id="PF04892"/>
    </source>
</evidence>
<feature type="transmembrane region" description="Helical" evidence="1">
    <location>
        <begin position="101"/>
        <end position="120"/>
    </location>
</feature>
<dbReference type="PANTHER" id="PTHR36834">
    <property type="entry name" value="MEMBRANE PROTEIN-RELATED"/>
    <property type="match status" value="1"/>
</dbReference>
<feature type="transmembrane region" description="Helical" evidence="1">
    <location>
        <begin position="207"/>
        <end position="231"/>
    </location>
</feature>
<dbReference type="InterPro" id="IPR006976">
    <property type="entry name" value="VanZ-like"/>
</dbReference>
<feature type="transmembrane region" description="Helical" evidence="1">
    <location>
        <begin position="324"/>
        <end position="342"/>
    </location>
</feature>
<dbReference type="RefSeq" id="WP_340468430.1">
    <property type="nucleotide sequence ID" value="NZ_JBANBB010000001.1"/>
</dbReference>
<keyword evidence="1" id="KW-1133">Transmembrane helix</keyword>
<feature type="transmembrane region" description="Helical" evidence="1">
    <location>
        <begin position="257"/>
        <end position="278"/>
    </location>
</feature>
<dbReference type="PANTHER" id="PTHR36834:SF1">
    <property type="entry name" value="INTEGRAL MEMBRANE PROTEIN"/>
    <property type="match status" value="1"/>
</dbReference>
<evidence type="ECO:0000313" key="3">
    <source>
        <dbReference type="EMBL" id="MEK0305871.1"/>
    </source>
</evidence>
<keyword evidence="1" id="KW-0472">Membrane</keyword>
<name>A0ABU8ZM97_9BIFI</name>
<feature type="transmembrane region" description="Helical" evidence="1">
    <location>
        <begin position="299"/>
        <end position="318"/>
    </location>
</feature>
<keyword evidence="4" id="KW-1185">Reference proteome</keyword>
<dbReference type="Pfam" id="PF04892">
    <property type="entry name" value="VanZ"/>
    <property type="match status" value="1"/>
</dbReference>
<accession>A0ABU8ZM97</accession>
<proteinExistence type="predicted"/>
<gene>
    <name evidence="3" type="ORF">V8P97_00025</name>
</gene>
<keyword evidence="1" id="KW-0812">Transmembrane</keyword>
<dbReference type="Proteomes" id="UP001373159">
    <property type="component" value="Unassembled WGS sequence"/>
</dbReference>
<reference evidence="3 4" key="1">
    <citation type="submission" date="2024-02" db="EMBL/GenBank/DDBJ databases">
        <title>Bifidobacterium honeyensis sp. nov., isolated from the comb honey.</title>
        <authorList>
            <person name="Liu W."/>
            <person name="Li Y."/>
        </authorList>
    </citation>
    <scope>NUCLEOTIDE SEQUENCE [LARGE SCALE GENOMIC DNA]</scope>
    <source>
        <strain evidence="3 4">IMAU50988</strain>
    </source>
</reference>
<evidence type="ECO:0000256" key="1">
    <source>
        <dbReference type="SAM" id="Phobius"/>
    </source>
</evidence>
<feature type="transmembrane region" description="Helical" evidence="1">
    <location>
        <begin position="48"/>
        <end position="66"/>
    </location>
</feature>